<evidence type="ECO:0000259" key="5">
    <source>
        <dbReference type="PROSITE" id="PS50800"/>
    </source>
</evidence>
<dbReference type="EMBL" id="CAMXCT030003334">
    <property type="protein sequence ID" value="CAL4791159.1"/>
    <property type="molecule type" value="Genomic_DNA"/>
</dbReference>
<dbReference type="GO" id="GO:0008168">
    <property type="term" value="F:methyltransferase activity"/>
    <property type="evidence" value="ECO:0007669"/>
    <property type="project" value="UniProtKB-KW"/>
</dbReference>
<dbReference type="Proteomes" id="UP001152797">
    <property type="component" value="Unassembled WGS sequence"/>
</dbReference>
<feature type="compositionally biased region" description="Basic residues" evidence="4">
    <location>
        <begin position="469"/>
        <end position="479"/>
    </location>
</feature>
<feature type="compositionally biased region" description="Low complexity" evidence="4">
    <location>
        <begin position="607"/>
        <end position="653"/>
    </location>
</feature>
<dbReference type="InterPro" id="IPR018117">
    <property type="entry name" value="C5_DNA_meth_AS"/>
</dbReference>
<protein>
    <recommendedName>
        <fullName evidence="5">SAP domain-containing protein</fullName>
    </recommendedName>
</protein>
<organism evidence="6">
    <name type="scientific">Cladocopium goreaui</name>
    <dbReference type="NCBI Taxonomy" id="2562237"/>
    <lineage>
        <taxon>Eukaryota</taxon>
        <taxon>Sar</taxon>
        <taxon>Alveolata</taxon>
        <taxon>Dinophyceae</taxon>
        <taxon>Suessiales</taxon>
        <taxon>Symbiodiniaceae</taxon>
        <taxon>Cladocopium</taxon>
    </lineage>
</organism>
<accession>A0A9P1D3T0</accession>
<reference evidence="6" key="1">
    <citation type="submission" date="2022-10" db="EMBL/GenBank/DDBJ databases">
        <authorList>
            <person name="Chen Y."/>
            <person name="Dougan E. K."/>
            <person name="Chan C."/>
            <person name="Rhodes N."/>
            <person name="Thang M."/>
        </authorList>
    </citation>
    <scope>NUCLEOTIDE SEQUENCE</scope>
</reference>
<dbReference type="PROSITE" id="PS00094">
    <property type="entry name" value="C5_MTASE_1"/>
    <property type="match status" value="1"/>
</dbReference>
<keyword evidence="8" id="KW-1185">Reference proteome</keyword>
<dbReference type="PROSITE" id="PS50800">
    <property type="entry name" value="SAP"/>
    <property type="match status" value="1"/>
</dbReference>
<proteinExistence type="predicted"/>
<dbReference type="OrthoDB" id="414133at2759"/>
<feature type="compositionally biased region" description="Basic and acidic residues" evidence="4">
    <location>
        <begin position="56"/>
        <end position="71"/>
    </location>
</feature>
<comment type="caution">
    <text evidence="6">The sequence shown here is derived from an EMBL/GenBank/DDBJ whole genome shotgun (WGS) entry which is preliminary data.</text>
</comment>
<feature type="compositionally biased region" description="Basic and acidic residues" evidence="4">
    <location>
        <begin position="451"/>
        <end position="468"/>
    </location>
</feature>
<evidence type="ECO:0000256" key="4">
    <source>
        <dbReference type="SAM" id="MobiDB-lite"/>
    </source>
</evidence>
<dbReference type="AlphaFoldDB" id="A0A9P1D3T0"/>
<evidence type="ECO:0000313" key="8">
    <source>
        <dbReference type="Proteomes" id="UP001152797"/>
    </source>
</evidence>
<evidence type="ECO:0000313" key="6">
    <source>
        <dbReference type="EMBL" id="CAI4003847.1"/>
    </source>
</evidence>
<dbReference type="EMBL" id="CAMXCT010003334">
    <property type="protein sequence ID" value="CAI4003847.1"/>
    <property type="molecule type" value="Genomic_DNA"/>
</dbReference>
<dbReference type="SUPFAM" id="SSF53335">
    <property type="entry name" value="S-adenosyl-L-methionine-dependent methyltransferases"/>
    <property type="match status" value="1"/>
</dbReference>
<evidence type="ECO:0000313" key="7">
    <source>
        <dbReference type="EMBL" id="CAL1157222.1"/>
    </source>
</evidence>
<evidence type="ECO:0000256" key="2">
    <source>
        <dbReference type="ARBA" id="ARBA00022679"/>
    </source>
</evidence>
<evidence type="ECO:0000256" key="1">
    <source>
        <dbReference type="ARBA" id="ARBA00022603"/>
    </source>
</evidence>
<dbReference type="SUPFAM" id="SSF68906">
    <property type="entry name" value="SAP domain"/>
    <property type="match status" value="1"/>
</dbReference>
<feature type="region of interest" description="Disordered" evidence="4">
    <location>
        <begin position="115"/>
        <end position="152"/>
    </location>
</feature>
<keyword evidence="1" id="KW-0489">Methyltransferase</keyword>
<dbReference type="InterPro" id="IPR029063">
    <property type="entry name" value="SAM-dependent_MTases_sf"/>
</dbReference>
<evidence type="ECO:0000256" key="3">
    <source>
        <dbReference type="ARBA" id="ARBA00022691"/>
    </source>
</evidence>
<keyword evidence="3" id="KW-0949">S-adenosyl-L-methionine</keyword>
<dbReference type="SMART" id="SM00513">
    <property type="entry name" value="SAP"/>
    <property type="match status" value="1"/>
</dbReference>
<dbReference type="InterPro" id="IPR003034">
    <property type="entry name" value="SAP_dom"/>
</dbReference>
<dbReference type="Pfam" id="PF02037">
    <property type="entry name" value="SAP"/>
    <property type="match status" value="1"/>
</dbReference>
<dbReference type="EMBL" id="CAMXCT020003334">
    <property type="protein sequence ID" value="CAL1157222.1"/>
    <property type="molecule type" value="Genomic_DNA"/>
</dbReference>
<feature type="compositionally biased region" description="Basic and acidic residues" evidence="4">
    <location>
        <begin position="436"/>
        <end position="445"/>
    </location>
</feature>
<name>A0A9P1D3T0_9DINO</name>
<feature type="region of interest" description="Disordered" evidence="4">
    <location>
        <begin position="420"/>
        <end position="505"/>
    </location>
</feature>
<feature type="region of interest" description="Disordered" evidence="4">
    <location>
        <begin position="174"/>
        <end position="195"/>
    </location>
</feature>
<gene>
    <name evidence="6" type="ORF">C1SCF055_LOCUS29676</name>
</gene>
<feature type="region of interest" description="Disordered" evidence="4">
    <location>
        <begin position="598"/>
        <end position="659"/>
    </location>
</feature>
<dbReference type="GO" id="GO:0032259">
    <property type="term" value="P:methylation"/>
    <property type="evidence" value="ECO:0007669"/>
    <property type="project" value="UniProtKB-KW"/>
</dbReference>
<dbReference type="Gene3D" id="1.10.720.30">
    <property type="entry name" value="SAP domain"/>
    <property type="match status" value="1"/>
</dbReference>
<dbReference type="InterPro" id="IPR001525">
    <property type="entry name" value="C5_MeTfrase"/>
</dbReference>
<dbReference type="InterPro" id="IPR036361">
    <property type="entry name" value="SAP_dom_sf"/>
</dbReference>
<dbReference type="Gene3D" id="3.40.50.150">
    <property type="entry name" value="Vaccinia Virus protein VP39"/>
    <property type="match status" value="1"/>
</dbReference>
<feature type="region of interest" description="Disordered" evidence="4">
    <location>
        <begin position="52"/>
        <end position="80"/>
    </location>
</feature>
<keyword evidence="2" id="KW-0808">Transferase</keyword>
<reference evidence="7" key="2">
    <citation type="submission" date="2024-04" db="EMBL/GenBank/DDBJ databases">
        <authorList>
            <person name="Chen Y."/>
            <person name="Shah S."/>
            <person name="Dougan E. K."/>
            <person name="Thang M."/>
            <person name="Chan C."/>
        </authorList>
    </citation>
    <scope>NUCLEOTIDE SEQUENCE [LARGE SCALE GENOMIC DNA]</scope>
</reference>
<dbReference type="Pfam" id="PF00145">
    <property type="entry name" value="DNA_methylase"/>
    <property type="match status" value="1"/>
</dbReference>
<feature type="domain" description="SAP" evidence="5">
    <location>
        <begin position="74"/>
        <end position="108"/>
    </location>
</feature>
<sequence length="671" mass="73875">MPRSPVSMLSYCLDEFADQMENFPPLVFGPKVPEFLEDDDTQCESLETIAYIESSAKQEDSSSETGKKEEPANIEQMTTRELRKLCKEKGLKVRGVKKDILMRLKRHTSSVSIKSPEYVGTEQSFSENEESEDGSFNADPELETSSSSGGSEVPLTAEALESFESHLIAGDRPLRVPDRYTPSNSVVDDDASDSQGISVDSDLDVCELSSDSSRARLQTPWNFGLVVTLALRRLGIPFRHCFACDCERASLKVLNYLRPEVLYEDVRSRNISEMAEVDLFTFGPPCQSYSRQGNRAADSVELGQLGLYSVAYILHHKPRIALMEQVKDVVQSEFFQLVLNELATAGYSLYSQILRFYDYKRLASSTHVVTFTLTYEVKSSPYVGKSPTWTLTYVVTAPLTYEVEPLRGVKSYVDSDLRGERMPRGAKVSPFSPAADYDRDTSEEKSDTEEAPAKSDEGKKAEKKERARSSGRSRRSRRKEKGDVQKGMDAVGKAGSRGQAGVPVSGITTQQSGRLQHQWASRNCLTWQFWNQLDEGIKKNNPKAGWDKAKKAAFALYERRRMQAAPYQAAGELAPPPPLLLRSRASVARGSEALEELEEVRVEEEPAPTATRRSRAPSAAPACVAPRAEQGHAPPAAATGPAGPAVPAGSTTAQGAAVGQKQQIVININSS</sequence>